<dbReference type="Pfam" id="PF05193">
    <property type="entry name" value="Peptidase_M16_C"/>
    <property type="match status" value="1"/>
</dbReference>
<reference evidence="7" key="3">
    <citation type="journal article" date="2019" name="Int. J. Syst. Evol. Microbiol.">
        <title>The Global Catalogue of Microorganisms (GCM) 10K type strain sequencing project: providing services to taxonomists for standard genome sequencing and annotation.</title>
        <authorList>
            <consortium name="The Broad Institute Genomics Platform"/>
            <consortium name="The Broad Institute Genome Sequencing Center for Infectious Disease"/>
            <person name="Wu L."/>
            <person name="Ma J."/>
        </authorList>
    </citation>
    <scope>NUCLEOTIDE SEQUENCE [LARGE SCALE GENOMIC DNA]</scope>
    <source>
        <strain evidence="7">KCTC 62575</strain>
    </source>
</reference>
<reference evidence="4" key="1">
    <citation type="journal article" date="2014" name="Int. J. Syst. Evol. Microbiol.">
        <title>Complete genome of a new Firmicutes species belonging to the dominant human colonic microbiota ('Ruminococcus bicirculans') reveals two chromosomes and a selective capacity to utilize plant glucans.</title>
        <authorList>
            <consortium name="NISC Comparative Sequencing Program"/>
            <person name="Wegmann U."/>
            <person name="Louis P."/>
            <person name="Goesmann A."/>
            <person name="Henrissat B."/>
            <person name="Duncan S.H."/>
            <person name="Flint H.J."/>
        </authorList>
    </citation>
    <scope>NUCLEOTIDE SEQUENCE</scope>
    <source>
        <strain evidence="4">KCTC 62575</strain>
    </source>
</reference>
<dbReference type="InterPro" id="IPR011249">
    <property type="entry name" value="Metalloenz_LuxS/M16"/>
</dbReference>
<dbReference type="PANTHER" id="PTHR11851">
    <property type="entry name" value="METALLOPROTEASE"/>
    <property type="match status" value="1"/>
</dbReference>
<comment type="caution">
    <text evidence="5">The sequence shown here is derived from an EMBL/GenBank/DDBJ whole genome shotgun (WGS) entry which is preliminary data.</text>
</comment>
<feature type="domain" description="Peptidase M16 C-terminal" evidence="3">
    <location>
        <begin position="231"/>
        <end position="407"/>
    </location>
</feature>
<reference evidence="4" key="4">
    <citation type="submission" date="2024-09" db="EMBL/GenBank/DDBJ databases">
        <authorList>
            <person name="Sun Q."/>
            <person name="Mori K."/>
        </authorList>
    </citation>
    <scope>NUCLEOTIDE SEQUENCE</scope>
    <source>
        <strain evidence="4">KCTC 62575</strain>
    </source>
</reference>
<evidence type="ECO:0000259" key="3">
    <source>
        <dbReference type="Pfam" id="PF05193"/>
    </source>
</evidence>
<dbReference type="OrthoDB" id="9811314at2"/>
<dbReference type="GO" id="GO:0046872">
    <property type="term" value="F:metal ion binding"/>
    <property type="evidence" value="ECO:0007669"/>
    <property type="project" value="InterPro"/>
</dbReference>
<organism evidence="5 6">
    <name type="scientific">Acinetobacter sichuanensis</name>
    <dbReference type="NCBI Taxonomy" id="2136183"/>
    <lineage>
        <taxon>Bacteria</taxon>
        <taxon>Pseudomonadati</taxon>
        <taxon>Pseudomonadota</taxon>
        <taxon>Gammaproteobacteria</taxon>
        <taxon>Moraxellales</taxon>
        <taxon>Moraxellaceae</taxon>
        <taxon>Acinetobacter</taxon>
    </lineage>
</organism>
<gene>
    <name evidence="4" type="ORF">ACFODO_21775</name>
    <name evidence="5" type="ORF">C9E89_008020</name>
</gene>
<evidence type="ECO:0000313" key="6">
    <source>
        <dbReference type="Proteomes" id="UP000240957"/>
    </source>
</evidence>
<dbReference type="RefSeq" id="WP_107007721.1">
    <property type="nucleotide sequence ID" value="NZ_JBHRSF010000157.1"/>
</dbReference>
<dbReference type="AlphaFoldDB" id="A0A371YRP0"/>
<dbReference type="InterPro" id="IPR007863">
    <property type="entry name" value="Peptidase_M16_C"/>
</dbReference>
<dbReference type="Proteomes" id="UP001595455">
    <property type="component" value="Unassembled WGS sequence"/>
</dbReference>
<feature type="domain" description="Peptidase M16 N-terminal" evidence="2">
    <location>
        <begin position="79"/>
        <end position="224"/>
    </location>
</feature>
<dbReference type="EMBL" id="JBHRSF010000157">
    <property type="protein sequence ID" value="MFC2997831.1"/>
    <property type="molecule type" value="Genomic_DNA"/>
</dbReference>
<accession>A0A371YRP0</accession>
<dbReference type="Pfam" id="PF00675">
    <property type="entry name" value="Peptidase_M16"/>
    <property type="match status" value="1"/>
</dbReference>
<evidence type="ECO:0000256" key="1">
    <source>
        <dbReference type="SAM" id="SignalP"/>
    </source>
</evidence>
<dbReference type="EMBL" id="PYIX02000009">
    <property type="protein sequence ID" value="RFC84140.1"/>
    <property type="molecule type" value="Genomic_DNA"/>
</dbReference>
<dbReference type="SUPFAM" id="SSF63411">
    <property type="entry name" value="LuxS/MPP-like metallohydrolase"/>
    <property type="match status" value="2"/>
</dbReference>
<keyword evidence="1" id="KW-0732">Signal</keyword>
<name>A0A371YRP0_9GAMM</name>
<dbReference type="Proteomes" id="UP000240957">
    <property type="component" value="Unassembled WGS sequence"/>
</dbReference>
<feature type="chain" id="PRO_5016876834" evidence="1">
    <location>
        <begin position="22"/>
        <end position="513"/>
    </location>
</feature>
<dbReference type="PANTHER" id="PTHR11851:SF224">
    <property type="entry name" value="PROCESSING PROTEASE"/>
    <property type="match status" value="1"/>
</dbReference>
<evidence type="ECO:0000313" key="4">
    <source>
        <dbReference type="EMBL" id="MFC2997831.1"/>
    </source>
</evidence>
<evidence type="ECO:0000313" key="5">
    <source>
        <dbReference type="EMBL" id="RFC84140.1"/>
    </source>
</evidence>
<protein>
    <submittedName>
        <fullName evidence="5">Insulinase family protein</fullName>
    </submittedName>
    <submittedName>
        <fullName evidence="4">M16 family metallopeptidase</fullName>
    </submittedName>
</protein>
<evidence type="ECO:0000313" key="7">
    <source>
        <dbReference type="Proteomes" id="UP001595455"/>
    </source>
</evidence>
<dbReference type="Gene3D" id="3.30.830.10">
    <property type="entry name" value="Metalloenzyme, LuxS/M16 peptidase-like"/>
    <property type="match status" value="2"/>
</dbReference>
<feature type="signal peptide" evidence="1">
    <location>
        <begin position="1"/>
        <end position="21"/>
    </location>
</feature>
<evidence type="ECO:0000259" key="2">
    <source>
        <dbReference type="Pfam" id="PF00675"/>
    </source>
</evidence>
<sequence>MPNLKLLLLISTLLCSSYSIAEFSAEDATEAEPLPTDTPLKSLNVLESLKNLDQQKNYQAPFVQELNNAQKVRTLFVSTQDLPIVDIQLTFNAGSAQDENIAKGMSGLANMAAKLMAEGTDQYTAKQIASTFEGLGAKFSVNAYRDMFTVRLRVLSDPQKLNPAINMMLHVLNHATFNNSGLNLVLNNTKIGQKQVQENPSRLMGIRFYRAIYGKHPYAEPSVGTNASIQKITPELLIQFRNQLLVAQNMNISITGNLSTEQATQLSSLFASSIPQGIAAPELPEPIDQSDFNIQFIPFQSKQANIMMGHLAITRSDPDRVALEVANQMFGGSGFNSILMKELRVKRGYTYGAYSTLSSTQAKGLFSLSYGTQQEQMMESIRVAHQALIDFVKQPIQRKQLEETKEGMLRSFPMSFSSNANINAQLAAIGFYHLPSDYLTQYQQQLSKMTAKQIQAALQKHIRADRLTFVIVAEQLDKEALKKMLNQNLGIITPEIESNIASKSMKNGQKSEE</sequence>
<dbReference type="InterPro" id="IPR011765">
    <property type="entry name" value="Pept_M16_N"/>
</dbReference>
<reference evidence="5 6" key="2">
    <citation type="submission" date="2018-08" db="EMBL/GenBank/DDBJ databases">
        <title>The draft genome of Acinetobacter sichuanensis strain WCHAc060041.</title>
        <authorList>
            <person name="Qin J."/>
            <person name="Feng Y."/>
            <person name="Zong Z."/>
        </authorList>
    </citation>
    <scope>NUCLEOTIDE SEQUENCE [LARGE SCALE GENOMIC DNA]</scope>
    <source>
        <strain evidence="5 6">WCHAc060041</strain>
    </source>
</reference>
<proteinExistence type="predicted"/>
<keyword evidence="7" id="KW-1185">Reference proteome</keyword>
<dbReference type="InterPro" id="IPR050361">
    <property type="entry name" value="MPP/UQCRC_Complex"/>
</dbReference>